<feature type="transmembrane region" description="Helical" evidence="5">
    <location>
        <begin position="249"/>
        <end position="266"/>
    </location>
</feature>
<feature type="transmembrane region" description="Helical" evidence="5">
    <location>
        <begin position="123"/>
        <end position="145"/>
    </location>
</feature>
<dbReference type="InterPro" id="IPR051533">
    <property type="entry name" value="WaaL-like"/>
</dbReference>
<evidence type="ECO:0000256" key="5">
    <source>
        <dbReference type="SAM" id="Phobius"/>
    </source>
</evidence>
<dbReference type="Proteomes" id="UP001158058">
    <property type="component" value="Unassembled WGS sequence"/>
</dbReference>
<feature type="transmembrane region" description="Helical" evidence="5">
    <location>
        <begin position="226"/>
        <end position="242"/>
    </location>
</feature>
<dbReference type="GO" id="GO:0016874">
    <property type="term" value="F:ligase activity"/>
    <property type="evidence" value="ECO:0007669"/>
    <property type="project" value="UniProtKB-KW"/>
</dbReference>
<feature type="transmembrane region" description="Helical" evidence="5">
    <location>
        <begin position="355"/>
        <end position="376"/>
    </location>
</feature>
<keyword evidence="3 5" id="KW-1133">Transmembrane helix</keyword>
<proteinExistence type="predicted"/>
<name>A0AB73HSE1_AQUAC</name>
<sequence>MSFVQEKVGPRWLSALVALLAVGLFVQLAGLIFNHDGSRYATQCYLLLFVPTLLFSLVGGARRMLWRQMPVLLLAGLLVWVLLIAGLHPGSNKTLLAWGKVLLLVSLYLFAVASLVRSGRHLHWVLGAALAVAVLFAWWTLVYQYGVLGNPYSYPEVRQFRLSELGWRGLADLDHPIVAGLYYGVFAVVLCWFFVSFPVRIWQGALLAVGMAGLLLYVLFTFSRGAWFSLAGATFLLLLLVPNRKSFSLLALGTIALALLALFFWPELQAERSVGLSHREHIWHNWLTRLPEFWLFGSGGGADFYFKFPNGYEVIHAHSLYLQLWYEFGIVGFLLFVGLLLSLLHKAWQCREQPLARLGAALLAFAMIAMVSDIYALFHRPSPYWVVFWLPVGILLGVQKRRQADFG</sequence>
<evidence type="ECO:0000259" key="6">
    <source>
        <dbReference type="Pfam" id="PF04932"/>
    </source>
</evidence>
<evidence type="ECO:0000256" key="2">
    <source>
        <dbReference type="ARBA" id="ARBA00022692"/>
    </source>
</evidence>
<evidence type="ECO:0000313" key="8">
    <source>
        <dbReference type="Proteomes" id="UP001158058"/>
    </source>
</evidence>
<reference evidence="7" key="1">
    <citation type="submission" date="2022-09" db="EMBL/GenBank/DDBJ databases">
        <title>Intensive care unit water sources are persistently colonized with multi-drug resistant bacteria and are the site of extensive horizontal gene transfer of antibiotic resistance genes.</title>
        <authorList>
            <person name="Diorio-Toth L."/>
        </authorList>
    </citation>
    <scope>NUCLEOTIDE SEQUENCE</scope>
    <source>
        <strain evidence="7">GD04146</strain>
    </source>
</reference>
<feature type="transmembrane region" description="Helical" evidence="5">
    <location>
        <begin position="71"/>
        <end position="89"/>
    </location>
</feature>
<dbReference type="PANTHER" id="PTHR37422:SF13">
    <property type="entry name" value="LIPOPOLYSACCHARIDE BIOSYNTHESIS PROTEIN PA4999-RELATED"/>
    <property type="match status" value="1"/>
</dbReference>
<feature type="domain" description="O-antigen ligase-related" evidence="6">
    <location>
        <begin position="211"/>
        <end position="337"/>
    </location>
</feature>
<dbReference type="PANTHER" id="PTHR37422">
    <property type="entry name" value="TEICHURONIC ACID BIOSYNTHESIS PROTEIN TUAE"/>
    <property type="match status" value="1"/>
</dbReference>
<gene>
    <name evidence="7" type="ORF">N7380_01465</name>
</gene>
<dbReference type="InterPro" id="IPR007016">
    <property type="entry name" value="O-antigen_ligase-rel_domated"/>
</dbReference>
<evidence type="ECO:0000256" key="1">
    <source>
        <dbReference type="ARBA" id="ARBA00004141"/>
    </source>
</evidence>
<evidence type="ECO:0000313" key="7">
    <source>
        <dbReference type="EMBL" id="MDH0140969.1"/>
    </source>
</evidence>
<dbReference type="RefSeq" id="WP_279999369.1">
    <property type="nucleotide sequence ID" value="NZ_JAODZF010000001.1"/>
</dbReference>
<keyword evidence="7" id="KW-0436">Ligase</keyword>
<feature type="transmembrane region" description="Helical" evidence="5">
    <location>
        <begin position="202"/>
        <end position="220"/>
    </location>
</feature>
<comment type="caution">
    <text evidence="7">The sequence shown here is derived from an EMBL/GenBank/DDBJ whole genome shotgun (WGS) entry which is preliminary data.</text>
</comment>
<evidence type="ECO:0000256" key="3">
    <source>
        <dbReference type="ARBA" id="ARBA00022989"/>
    </source>
</evidence>
<organism evidence="7 8">
    <name type="scientific">Aquipseudomonas alcaligenes</name>
    <name type="common">Pseudomonas alcaligenes</name>
    <dbReference type="NCBI Taxonomy" id="43263"/>
    <lineage>
        <taxon>Bacteria</taxon>
        <taxon>Pseudomonadati</taxon>
        <taxon>Pseudomonadota</taxon>
        <taxon>Gammaproteobacteria</taxon>
        <taxon>Pseudomonadales</taxon>
        <taxon>Pseudomonadaceae</taxon>
        <taxon>Aquipseudomonas</taxon>
    </lineage>
</organism>
<feature type="transmembrane region" description="Helical" evidence="5">
    <location>
        <begin position="12"/>
        <end position="34"/>
    </location>
</feature>
<dbReference type="EMBL" id="JAODZF010000001">
    <property type="protein sequence ID" value="MDH0140969.1"/>
    <property type="molecule type" value="Genomic_DNA"/>
</dbReference>
<keyword evidence="4 5" id="KW-0472">Membrane</keyword>
<dbReference type="Pfam" id="PF04932">
    <property type="entry name" value="Wzy_C"/>
    <property type="match status" value="1"/>
</dbReference>
<accession>A0AB73HSE1</accession>
<comment type="subcellular location">
    <subcellularLocation>
        <location evidence="1">Membrane</location>
        <topology evidence="1">Multi-pass membrane protein</topology>
    </subcellularLocation>
</comment>
<feature type="transmembrane region" description="Helical" evidence="5">
    <location>
        <begin position="382"/>
        <end position="398"/>
    </location>
</feature>
<keyword evidence="2 5" id="KW-0812">Transmembrane</keyword>
<feature type="transmembrane region" description="Helical" evidence="5">
    <location>
        <begin position="177"/>
        <end position="195"/>
    </location>
</feature>
<feature type="transmembrane region" description="Helical" evidence="5">
    <location>
        <begin position="95"/>
        <end position="116"/>
    </location>
</feature>
<dbReference type="AlphaFoldDB" id="A0AB73HSE1"/>
<feature type="transmembrane region" description="Helical" evidence="5">
    <location>
        <begin position="324"/>
        <end position="343"/>
    </location>
</feature>
<dbReference type="GO" id="GO:0016020">
    <property type="term" value="C:membrane"/>
    <property type="evidence" value="ECO:0007669"/>
    <property type="project" value="UniProtKB-SubCell"/>
</dbReference>
<evidence type="ECO:0000256" key="4">
    <source>
        <dbReference type="ARBA" id="ARBA00023136"/>
    </source>
</evidence>
<protein>
    <submittedName>
        <fullName evidence="7">O-antigen ligase family protein</fullName>
    </submittedName>
</protein>
<feature type="transmembrane region" description="Helical" evidence="5">
    <location>
        <begin position="40"/>
        <end position="59"/>
    </location>
</feature>